<feature type="non-terminal residue" evidence="2">
    <location>
        <position position="70"/>
    </location>
</feature>
<keyword evidence="3" id="KW-1185">Reference proteome</keyword>
<evidence type="ECO:0000259" key="1">
    <source>
        <dbReference type="Pfam" id="PF18199"/>
    </source>
</evidence>
<gene>
    <name evidence="2" type="ORF">M9458_031138</name>
</gene>
<dbReference type="AlphaFoldDB" id="A0ABD0PMB5"/>
<dbReference type="EMBL" id="JAMKFB020000015">
    <property type="protein sequence ID" value="KAL0175170.1"/>
    <property type="molecule type" value="Genomic_DNA"/>
</dbReference>
<dbReference type="Gene3D" id="1.20.1270.280">
    <property type="match status" value="1"/>
</dbReference>
<comment type="caution">
    <text evidence="2">The sequence shown here is derived from an EMBL/GenBank/DDBJ whole genome shotgun (WGS) entry which is preliminary data.</text>
</comment>
<proteinExistence type="predicted"/>
<sequence>GSSLIHQKVALPSEGVGSPVLSFVQLEQFNAVRLVQSIHQSLASLSKVIRGTSLLTADVHKLATALLNQE</sequence>
<organism evidence="2 3">
    <name type="scientific">Cirrhinus mrigala</name>
    <name type="common">Mrigala</name>
    <dbReference type="NCBI Taxonomy" id="683832"/>
    <lineage>
        <taxon>Eukaryota</taxon>
        <taxon>Metazoa</taxon>
        <taxon>Chordata</taxon>
        <taxon>Craniata</taxon>
        <taxon>Vertebrata</taxon>
        <taxon>Euteleostomi</taxon>
        <taxon>Actinopterygii</taxon>
        <taxon>Neopterygii</taxon>
        <taxon>Teleostei</taxon>
        <taxon>Ostariophysi</taxon>
        <taxon>Cypriniformes</taxon>
        <taxon>Cyprinidae</taxon>
        <taxon>Labeoninae</taxon>
        <taxon>Labeonini</taxon>
        <taxon>Cirrhinus</taxon>
    </lineage>
</organism>
<accession>A0ABD0PMB5</accession>
<feature type="domain" description="Dynein heavy chain C-terminal" evidence="1">
    <location>
        <begin position="13"/>
        <end position="69"/>
    </location>
</feature>
<reference evidence="2 3" key="1">
    <citation type="submission" date="2024-05" db="EMBL/GenBank/DDBJ databases">
        <title>Genome sequencing and assembly of Indian major carp, Cirrhinus mrigala (Hamilton, 1822).</title>
        <authorList>
            <person name="Mohindra V."/>
            <person name="Chowdhury L.M."/>
            <person name="Lal K."/>
            <person name="Jena J.K."/>
        </authorList>
    </citation>
    <scope>NUCLEOTIDE SEQUENCE [LARGE SCALE GENOMIC DNA]</scope>
    <source>
        <strain evidence="2">CM1030</strain>
        <tissue evidence="2">Blood</tissue>
    </source>
</reference>
<protein>
    <recommendedName>
        <fullName evidence="1">Dynein heavy chain C-terminal domain-containing protein</fullName>
    </recommendedName>
</protein>
<feature type="non-terminal residue" evidence="2">
    <location>
        <position position="1"/>
    </location>
</feature>
<dbReference type="Proteomes" id="UP001529510">
    <property type="component" value="Unassembled WGS sequence"/>
</dbReference>
<evidence type="ECO:0000313" key="2">
    <source>
        <dbReference type="EMBL" id="KAL0175170.1"/>
    </source>
</evidence>
<dbReference type="Pfam" id="PF18199">
    <property type="entry name" value="Dynein_C"/>
    <property type="match status" value="1"/>
</dbReference>
<dbReference type="InterPro" id="IPR041228">
    <property type="entry name" value="Dynein_C"/>
</dbReference>
<name>A0ABD0PMB5_CIRMR</name>
<evidence type="ECO:0000313" key="3">
    <source>
        <dbReference type="Proteomes" id="UP001529510"/>
    </source>
</evidence>